<organism evidence="7 8">
    <name type="scientific">Rasamsonia emersonii (strain ATCC 16479 / CBS 393.64 / IMI 116815)</name>
    <dbReference type="NCBI Taxonomy" id="1408163"/>
    <lineage>
        <taxon>Eukaryota</taxon>
        <taxon>Fungi</taxon>
        <taxon>Dikarya</taxon>
        <taxon>Ascomycota</taxon>
        <taxon>Pezizomycotina</taxon>
        <taxon>Eurotiomycetes</taxon>
        <taxon>Eurotiomycetidae</taxon>
        <taxon>Eurotiales</taxon>
        <taxon>Trichocomaceae</taxon>
        <taxon>Rasamsonia</taxon>
    </lineage>
</organism>
<keyword evidence="8" id="KW-1185">Reference proteome</keyword>
<dbReference type="OrthoDB" id="10071681at2759"/>
<dbReference type="GO" id="GO:0000712">
    <property type="term" value="P:resolution of meiotic recombination intermediates"/>
    <property type="evidence" value="ECO:0007669"/>
    <property type="project" value="TreeGrafter"/>
</dbReference>
<evidence type="ECO:0000256" key="4">
    <source>
        <dbReference type="ARBA" id="ARBA00023242"/>
    </source>
</evidence>
<dbReference type="GO" id="GO:0003682">
    <property type="term" value="F:chromatin binding"/>
    <property type="evidence" value="ECO:0007669"/>
    <property type="project" value="TreeGrafter"/>
</dbReference>
<evidence type="ECO:0000256" key="2">
    <source>
        <dbReference type="ARBA" id="ARBA00004286"/>
    </source>
</evidence>
<dbReference type="InterPro" id="IPR035425">
    <property type="entry name" value="CENP-T/H4_C"/>
</dbReference>
<dbReference type="AlphaFoldDB" id="A0A0F4YFW9"/>
<dbReference type="STRING" id="1408163.A0A0F4YFW9"/>
<dbReference type="PANTHER" id="PTHR22980">
    <property type="entry name" value="CORTISTATIN"/>
    <property type="match status" value="1"/>
</dbReference>
<feature type="domain" description="CENP-T/Histone H4 histone fold" evidence="6">
    <location>
        <begin position="350"/>
        <end position="427"/>
    </location>
</feature>
<accession>A0A0F4YFW9</accession>
<dbReference type="PANTHER" id="PTHR22980:SF5">
    <property type="entry name" value="CENP-T_HISTONE H4 HISTONE FOLD DOMAIN-CONTAINING PROTEIN"/>
    <property type="match status" value="1"/>
</dbReference>
<comment type="subcellular location">
    <subcellularLocation>
        <location evidence="2">Chromosome</location>
    </subcellularLocation>
    <subcellularLocation>
        <location evidence="1">Nucleus</location>
    </subcellularLocation>
</comment>
<feature type="region of interest" description="Disordered" evidence="5">
    <location>
        <begin position="1"/>
        <end position="191"/>
    </location>
</feature>
<dbReference type="EMBL" id="LASV01000713">
    <property type="protein sequence ID" value="KKA17069.1"/>
    <property type="molecule type" value="Genomic_DNA"/>
</dbReference>
<dbReference type="SUPFAM" id="SSF47113">
    <property type="entry name" value="Histone-fold"/>
    <property type="match status" value="1"/>
</dbReference>
<dbReference type="CDD" id="cd22920">
    <property type="entry name" value="HFD_CENP-T"/>
    <property type="match status" value="1"/>
</dbReference>
<dbReference type="GeneID" id="25321186"/>
<sequence length="465" mass="49763">MSTPKSSDRPSPPGSGGGGDRDTTVTTLAAMPRDPVTPGRFTTLTPTAIRSAARRTPRGGAPSTPFGLRAIQRRAANTPGRDRRRSGRVQRETPFDILKNLGKALAPISKPISSSPEEEPPPPKRDEIDELDNEPVPERPRLSLPIDEDTGEIEEGSPEPPPRLSLAFDEEDITQRSVEYPRRAMSEQDRARLSRMSFGDVRLSENFGDLSRLDGASETGDVTTLQQGNDEEAQDDTTLGQGAFDAGGETEDLGRFNLEFNFPSPSGQGAAEPDLALANDDEDFMLNTADAQPDAGFPSSDDDAAAAGDFGLDVDVPDQVSDAGTPGIIGGGLRDEPLPVGRKQKKLSRHGIPVPNLPSGVVKRLAMRFARTGSGAKTKISKEALAAIEQASEWFFEQASEDLATYAKHAGRKTIDESDVMTLMRSSKTSPKGTVAGYATFIAPLTPTSLSLKSVNVAKWSWNAP</sequence>
<dbReference type="Pfam" id="PF15511">
    <property type="entry name" value="CENP-T_C"/>
    <property type="match status" value="1"/>
</dbReference>
<dbReference type="GO" id="GO:0031297">
    <property type="term" value="P:replication fork processing"/>
    <property type="evidence" value="ECO:0007669"/>
    <property type="project" value="TreeGrafter"/>
</dbReference>
<dbReference type="Gene3D" id="1.10.20.10">
    <property type="entry name" value="Histone, subunit A"/>
    <property type="match status" value="1"/>
</dbReference>
<evidence type="ECO:0000313" key="7">
    <source>
        <dbReference type="EMBL" id="KKA17069.1"/>
    </source>
</evidence>
<evidence type="ECO:0000256" key="3">
    <source>
        <dbReference type="ARBA" id="ARBA00022454"/>
    </source>
</evidence>
<dbReference type="Proteomes" id="UP000053958">
    <property type="component" value="Unassembled WGS sequence"/>
</dbReference>
<dbReference type="RefSeq" id="XP_013323681.1">
    <property type="nucleotide sequence ID" value="XM_013468227.1"/>
</dbReference>
<protein>
    <recommendedName>
        <fullName evidence="6">CENP-T/Histone H4 histone fold domain-containing protein</fullName>
    </recommendedName>
</protein>
<reference evidence="7 8" key="1">
    <citation type="submission" date="2015-04" db="EMBL/GenBank/DDBJ databases">
        <authorList>
            <person name="Heijne W.H."/>
            <person name="Fedorova N.D."/>
            <person name="Nierman W.C."/>
            <person name="Vollebregt A.W."/>
            <person name="Zhao Z."/>
            <person name="Wu L."/>
            <person name="Kumar M."/>
            <person name="Stam H."/>
            <person name="van den Berg M.A."/>
            <person name="Pel H.J."/>
        </authorList>
    </citation>
    <scope>NUCLEOTIDE SEQUENCE [LARGE SCALE GENOMIC DNA]</scope>
    <source>
        <strain evidence="7 8">CBS 393.64</strain>
    </source>
</reference>
<evidence type="ECO:0000313" key="8">
    <source>
        <dbReference type="Proteomes" id="UP000053958"/>
    </source>
</evidence>
<evidence type="ECO:0000256" key="1">
    <source>
        <dbReference type="ARBA" id="ARBA00004123"/>
    </source>
</evidence>
<feature type="compositionally biased region" description="Acidic residues" evidence="5">
    <location>
        <begin position="146"/>
        <end position="157"/>
    </location>
</feature>
<gene>
    <name evidence="7" type="ORF">T310_9246</name>
</gene>
<dbReference type="GO" id="GO:0071821">
    <property type="term" value="C:FANCM-MHF complex"/>
    <property type="evidence" value="ECO:0007669"/>
    <property type="project" value="TreeGrafter"/>
</dbReference>
<keyword evidence="3" id="KW-0158">Chromosome</keyword>
<dbReference type="GO" id="GO:0005694">
    <property type="term" value="C:chromosome"/>
    <property type="evidence" value="ECO:0007669"/>
    <property type="project" value="UniProtKB-SubCell"/>
</dbReference>
<evidence type="ECO:0000256" key="5">
    <source>
        <dbReference type="SAM" id="MobiDB-lite"/>
    </source>
</evidence>
<proteinExistence type="predicted"/>
<comment type="caution">
    <text evidence="7">The sequence shown here is derived from an EMBL/GenBank/DDBJ whole genome shotgun (WGS) entry which is preliminary data.</text>
</comment>
<dbReference type="InterPro" id="IPR009072">
    <property type="entry name" value="Histone-fold"/>
</dbReference>
<dbReference type="GO" id="GO:0046982">
    <property type="term" value="F:protein heterodimerization activity"/>
    <property type="evidence" value="ECO:0007669"/>
    <property type="project" value="InterPro"/>
</dbReference>
<feature type="region of interest" description="Disordered" evidence="5">
    <location>
        <begin position="210"/>
        <end position="250"/>
    </location>
</feature>
<feature type="compositionally biased region" description="Basic and acidic residues" evidence="5">
    <location>
        <begin position="179"/>
        <end position="191"/>
    </location>
</feature>
<evidence type="ECO:0000259" key="6">
    <source>
        <dbReference type="Pfam" id="PF15511"/>
    </source>
</evidence>
<keyword evidence="4" id="KW-0539">Nucleus</keyword>
<name>A0A0F4YFW9_RASE3</name>